<dbReference type="KEGG" id="cber:B5D82_17715"/>
<dbReference type="AlphaFoldDB" id="A0A222GC71"/>
<protein>
    <submittedName>
        <fullName evidence="1">Uncharacterized protein</fullName>
    </submittedName>
</protein>
<reference evidence="1 2" key="1">
    <citation type="submission" date="2017-08" db="EMBL/GenBank/DDBJ databases">
        <title>Complete genome of Colwellia sp. NB097-1, a psychrophile bacterium ioslated from Bering Sea.</title>
        <authorList>
            <person name="Chen X."/>
        </authorList>
    </citation>
    <scope>NUCLEOTIDE SEQUENCE [LARGE SCALE GENOMIC DNA]</scope>
    <source>
        <strain evidence="1 2">NB097-1</strain>
    </source>
</reference>
<dbReference type="RefSeq" id="WP_081153448.1">
    <property type="nucleotide sequence ID" value="NZ_CP020465.1"/>
</dbReference>
<dbReference type="Proteomes" id="UP000202259">
    <property type="component" value="Chromosome"/>
</dbReference>
<proteinExistence type="predicted"/>
<accession>A0A222GC71</accession>
<evidence type="ECO:0000313" key="2">
    <source>
        <dbReference type="Proteomes" id="UP000202259"/>
    </source>
</evidence>
<evidence type="ECO:0000313" key="1">
    <source>
        <dbReference type="EMBL" id="ASP49447.1"/>
    </source>
</evidence>
<dbReference type="OrthoDB" id="9935022at2"/>
<gene>
    <name evidence="1" type="ORF">B5D82_17715</name>
</gene>
<organism evidence="1 2">
    <name type="scientific">Cognaticolwellia beringensis</name>
    <dbReference type="NCBI Taxonomy" id="1967665"/>
    <lineage>
        <taxon>Bacteria</taxon>
        <taxon>Pseudomonadati</taxon>
        <taxon>Pseudomonadota</taxon>
        <taxon>Gammaproteobacteria</taxon>
        <taxon>Alteromonadales</taxon>
        <taxon>Colwelliaceae</taxon>
        <taxon>Cognaticolwellia</taxon>
    </lineage>
</organism>
<sequence>MKFFDIQNNVLTVVEIITVQLQSNEAITASLLSSNPTREITSLDLRAKGVRSPNQSIGRIKQKGAIIKSTRRTIKDKFGKVHKGIACYTLQGWK</sequence>
<name>A0A222GC71_9GAMM</name>
<dbReference type="EMBL" id="CP020465">
    <property type="protein sequence ID" value="ASP49447.1"/>
    <property type="molecule type" value="Genomic_DNA"/>
</dbReference>
<keyword evidence="2" id="KW-1185">Reference proteome</keyword>